<evidence type="ECO:0000256" key="8">
    <source>
        <dbReference type="ARBA" id="ARBA00023157"/>
    </source>
</evidence>
<feature type="active site" evidence="13">
    <location>
        <position position="112"/>
    </location>
</feature>
<dbReference type="Pfam" id="PF03372">
    <property type="entry name" value="Exo_endo_phos"/>
    <property type="match status" value="1"/>
</dbReference>
<dbReference type="GO" id="GO:0006308">
    <property type="term" value="P:DNA catabolic process"/>
    <property type="evidence" value="ECO:0007669"/>
    <property type="project" value="InterPro"/>
</dbReference>
<evidence type="ECO:0000256" key="11">
    <source>
        <dbReference type="ARBA" id="ARBA00042003"/>
    </source>
</evidence>
<evidence type="ECO:0000313" key="18">
    <source>
        <dbReference type="Proteomes" id="UP000261540"/>
    </source>
</evidence>
<dbReference type="GO" id="GO:0003677">
    <property type="term" value="F:DNA binding"/>
    <property type="evidence" value="ECO:0007669"/>
    <property type="project" value="TreeGrafter"/>
</dbReference>
<protein>
    <recommendedName>
        <fullName evidence="10">Deoxyribonuclease-1-like 1</fullName>
    </recommendedName>
    <alternativeName>
        <fullName evidence="12">DNase X</fullName>
    </alternativeName>
    <alternativeName>
        <fullName evidence="11">Deoxyribonuclease I-like 1</fullName>
    </alternativeName>
</protein>
<evidence type="ECO:0000313" key="17">
    <source>
        <dbReference type="Ensembl" id="ENSPKIP00000022251.1"/>
    </source>
</evidence>
<evidence type="ECO:0000256" key="6">
    <source>
        <dbReference type="ARBA" id="ARBA00022801"/>
    </source>
</evidence>
<accession>A0A3B3RWV2</accession>
<evidence type="ECO:0000256" key="2">
    <source>
        <dbReference type="ARBA" id="ARBA00007359"/>
    </source>
</evidence>
<evidence type="ECO:0000256" key="15">
    <source>
        <dbReference type="SAM" id="SignalP"/>
    </source>
</evidence>
<dbReference type="InterPro" id="IPR036691">
    <property type="entry name" value="Endo/exonu/phosph_ase_sf"/>
</dbReference>
<dbReference type="Proteomes" id="UP000261540">
    <property type="component" value="Unplaced"/>
</dbReference>
<comment type="subcellular location">
    <subcellularLocation>
        <location evidence="1">Endoplasmic reticulum</location>
    </subcellularLocation>
</comment>
<evidence type="ECO:0000256" key="4">
    <source>
        <dbReference type="ARBA" id="ARBA00022729"/>
    </source>
</evidence>
<dbReference type="InterPro" id="IPR016202">
    <property type="entry name" value="DNase_I"/>
</dbReference>
<evidence type="ECO:0000256" key="9">
    <source>
        <dbReference type="ARBA" id="ARBA00023180"/>
    </source>
</evidence>
<evidence type="ECO:0000256" key="12">
    <source>
        <dbReference type="ARBA" id="ARBA00043073"/>
    </source>
</evidence>
<dbReference type="AlphaFoldDB" id="A0A3B3RWV2"/>
<dbReference type="PANTHER" id="PTHR11371">
    <property type="entry name" value="DEOXYRIBONUCLEASE"/>
    <property type="match status" value="1"/>
</dbReference>
<evidence type="ECO:0000256" key="3">
    <source>
        <dbReference type="ARBA" id="ARBA00022722"/>
    </source>
</evidence>
<dbReference type="FunFam" id="3.60.10.10:FF:000007">
    <property type="entry name" value="Deoxyribonuclease"/>
    <property type="match status" value="1"/>
</dbReference>
<name>A0A3B3RWV2_9TELE</name>
<evidence type="ECO:0000256" key="5">
    <source>
        <dbReference type="ARBA" id="ARBA00022759"/>
    </source>
</evidence>
<dbReference type="OrthoDB" id="10061407at2759"/>
<keyword evidence="9" id="KW-0325">Glycoprotein</keyword>
<evidence type="ECO:0000256" key="13">
    <source>
        <dbReference type="PIRSR" id="PIRSR000988-1"/>
    </source>
</evidence>
<proteinExistence type="inferred from homology"/>
<dbReference type="CDD" id="cd10282">
    <property type="entry name" value="DNase1"/>
    <property type="match status" value="1"/>
</dbReference>
<keyword evidence="6" id="KW-0378">Hydrolase</keyword>
<dbReference type="InterPro" id="IPR005135">
    <property type="entry name" value="Endo/exonuclease/phosphatase"/>
</dbReference>
<dbReference type="STRING" id="1676925.ENSPKIP00000022251"/>
<dbReference type="SMART" id="SM00476">
    <property type="entry name" value="DNaseIc"/>
    <property type="match status" value="1"/>
</dbReference>
<dbReference type="Ensembl" id="ENSPKIT00000002909.1">
    <property type="protein sequence ID" value="ENSPKIP00000022251.1"/>
    <property type="gene ID" value="ENSPKIG00000006336.1"/>
</dbReference>
<feature type="disulfide bond" description="Essential for enzymatic activity" evidence="14">
    <location>
        <begin position="206"/>
        <end position="243"/>
    </location>
</feature>
<keyword evidence="18" id="KW-1185">Reference proteome</keyword>
<dbReference type="PROSITE" id="PS00919">
    <property type="entry name" value="DNASE_I_1"/>
    <property type="match status" value="1"/>
</dbReference>
<feature type="signal peptide" evidence="15">
    <location>
        <begin position="1"/>
        <end position="32"/>
    </location>
</feature>
<evidence type="ECO:0000256" key="14">
    <source>
        <dbReference type="PIRSR" id="PIRSR000988-2"/>
    </source>
</evidence>
<sequence length="321" mass="36044">MSSQSVSTTMGLLSSLLFIILIILCSPRQSSGFKICAFNIQSFGDSKSSKDNVMNVVIKIVSRCDVCLLQEVRDTKSKVISSLLLSLNKFDRNYQYDYVASARLGRTPTYQEQYVFVYRKGSVTVKDQYQYPDAQKGDEDAFAREPFVIRLRAPRTVIGEFVLIPQHTTPSNATKEIDELYDVFLDVKKKWGVEDIMFLGDFNAGCGYLPKKNKKQIRLLTVPGFHWLIDDKVDTTVRDTTTCAYDRIVVHGENFLNAIVDKSAKAFNFATTFYLSQDQALEVSDHYPVEVTLKLRASSAQTGACWILLVTAATSVLADLG</sequence>
<dbReference type="GO" id="GO:0004530">
    <property type="term" value="F:deoxyribonuclease I activity"/>
    <property type="evidence" value="ECO:0007669"/>
    <property type="project" value="TreeGrafter"/>
</dbReference>
<evidence type="ECO:0000259" key="16">
    <source>
        <dbReference type="Pfam" id="PF03372"/>
    </source>
</evidence>
<dbReference type="PANTHER" id="PTHR11371:SF28">
    <property type="entry name" value="DEOXYRIBONUCLEASE-1-LIKE 1"/>
    <property type="match status" value="1"/>
</dbReference>
<keyword evidence="7" id="KW-0256">Endoplasmic reticulum</keyword>
<dbReference type="InterPro" id="IPR018057">
    <property type="entry name" value="Deoxyribonuclease-1_AS"/>
</dbReference>
<dbReference type="GeneTree" id="ENSGT00950000182846"/>
<feature type="active site" evidence="13">
    <location>
        <position position="167"/>
    </location>
</feature>
<keyword evidence="3" id="KW-0540">Nuclease</keyword>
<reference evidence="17" key="2">
    <citation type="submission" date="2025-09" db="UniProtKB">
        <authorList>
            <consortium name="Ensembl"/>
        </authorList>
    </citation>
    <scope>IDENTIFICATION</scope>
</reference>
<dbReference type="SUPFAM" id="SSF56219">
    <property type="entry name" value="DNase I-like"/>
    <property type="match status" value="1"/>
</dbReference>
<evidence type="ECO:0000256" key="1">
    <source>
        <dbReference type="ARBA" id="ARBA00004240"/>
    </source>
</evidence>
<dbReference type="GO" id="GO:0005634">
    <property type="term" value="C:nucleus"/>
    <property type="evidence" value="ECO:0007669"/>
    <property type="project" value="TreeGrafter"/>
</dbReference>
<evidence type="ECO:0000256" key="7">
    <source>
        <dbReference type="ARBA" id="ARBA00022824"/>
    </source>
</evidence>
<dbReference type="GO" id="GO:0005783">
    <property type="term" value="C:endoplasmic reticulum"/>
    <property type="evidence" value="ECO:0007669"/>
    <property type="project" value="UniProtKB-SubCell"/>
</dbReference>
<keyword evidence="4 15" id="KW-0732">Signal</keyword>
<dbReference type="Gene3D" id="3.60.10.10">
    <property type="entry name" value="Endonuclease/exonuclease/phosphatase"/>
    <property type="match status" value="1"/>
</dbReference>
<keyword evidence="5" id="KW-0255">Endonuclease</keyword>
<reference evidence="17" key="1">
    <citation type="submission" date="2025-08" db="UniProtKB">
        <authorList>
            <consortium name="Ensembl"/>
        </authorList>
    </citation>
    <scope>IDENTIFICATION</scope>
</reference>
<organism evidence="17 18">
    <name type="scientific">Paramormyrops kingsleyae</name>
    <dbReference type="NCBI Taxonomy" id="1676925"/>
    <lineage>
        <taxon>Eukaryota</taxon>
        <taxon>Metazoa</taxon>
        <taxon>Chordata</taxon>
        <taxon>Craniata</taxon>
        <taxon>Vertebrata</taxon>
        <taxon>Euteleostomi</taxon>
        <taxon>Actinopterygii</taxon>
        <taxon>Neopterygii</taxon>
        <taxon>Teleostei</taxon>
        <taxon>Osteoglossocephala</taxon>
        <taxon>Osteoglossomorpha</taxon>
        <taxon>Osteoglossiformes</taxon>
        <taxon>Mormyridae</taxon>
        <taxon>Paramormyrops</taxon>
    </lineage>
</organism>
<evidence type="ECO:0000256" key="10">
    <source>
        <dbReference type="ARBA" id="ARBA00041152"/>
    </source>
</evidence>
<feature type="chain" id="PRO_5017341259" description="Deoxyribonuclease-1-like 1" evidence="15">
    <location>
        <begin position="33"/>
        <end position="321"/>
    </location>
</feature>
<comment type="similarity">
    <text evidence="2">Belongs to the DNase I family.</text>
</comment>
<feature type="domain" description="Endonuclease/exonuclease/phosphatase" evidence="16">
    <location>
        <begin position="37"/>
        <end position="286"/>
    </location>
</feature>
<dbReference type="PRINTS" id="PR00130">
    <property type="entry name" value="DNASEI"/>
</dbReference>
<dbReference type="PIRSF" id="PIRSF000988">
    <property type="entry name" value="DNase_I_euk"/>
    <property type="match status" value="1"/>
</dbReference>
<dbReference type="KEGG" id="pki:111856990"/>
<dbReference type="CTD" id="1774"/>
<keyword evidence="8 14" id="KW-1015">Disulfide bond</keyword>